<gene>
    <name evidence="1" type="ORF">Patl1_19863</name>
</gene>
<evidence type="ECO:0000313" key="2">
    <source>
        <dbReference type="Proteomes" id="UP001164250"/>
    </source>
</evidence>
<proteinExistence type="predicted"/>
<organism evidence="1 2">
    <name type="scientific">Pistacia atlantica</name>
    <dbReference type="NCBI Taxonomy" id="434234"/>
    <lineage>
        <taxon>Eukaryota</taxon>
        <taxon>Viridiplantae</taxon>
        <taxon>Streptophyta</taxon>
        <taxon>Embryophyta</taxon>
        <taxon>Tracheophyta</taxon>
        <taxon>Spermatophyta</taxon>
        <taxon>Magnoliopsida</taxon>
        <taxon>eudicotyledons</taxon>
        <taxon>Gunneridae</taxon>
        <taxon>Pentapetalae</taxon>
        <taxon>rosids</taxon>
        <taxon>malvids</taxon>
        <taxon>Sapindales</taxon>
        <taxon>Anacardiaceae</taxon>
        <taxon>Pistacia</taxon>
    </lineage>
</organism>
<dbReference type="EMBL" id="CM047900">
    <property type="protein sequence ID" value="KAJ0098564.1"/>
    <property type="molecule type" value="Genomic_DNA"/>
</dbReference>
<name>A0ACC1BHT5_9ROSI</name>
<evidence type="ECO:0000313" key="1">
    <source>
        <dbReference type="EMBL" id="KAJ0098564.1"/>
    </source>
</evidence>
<sequence length="185" mass="21538">MKIFSKKLTKTDVESRLCIKSKSLDFFPAFEGGHHAQVLRVEDEEGKEWRFRLIIRRGRYGKPVLSAADWLRFIKSKQLESGFKVRFSRKKMKLKEKLILIDVENRFSIRSKLKSSLIFLQHILSNTFDSCKKEHVGYDQPAVLIIYGQDILSVGGVRMQLKKWHHLLKLTAGSANFDDLDNIQD</sequence>
<keyword evidence="2" id="KW-1185">Reference proteome</keyword>
<reference evidence="2" key="1">
    <citation type="journal article" date="2023" name="G3 (Bethesda)">
        <title>Genome assembly and association tests identify interacting loci associated with vigor, precocity, and sex in interspecific pistachio rootstocks.</title>
        <authorList>
            <person name="Palmer W."/>
            <person name="Jacygrad E."/>
            <person name="Sagayaradj S."/>
            <person name="Cavanaugh K."/>
            <person name="Han R."/>
            <person name="Bertier L."/>
            <person name="Beede B."/>
            <person name="Kafkas S."/>
            <person name="Golino D."/>
            <person name="Preece J."/>
            <person name="Michelmore R."/>
        </authorList>
    </citation>
    <scope>NUCLEOTIDE SEQUENCE [LARGE SCALE GENOMIC DNA]</scope>
</reference>
<dbReference type="Proteomes" id="UP001164250">
    <property type="component" value="Chromosome 4"/>
</dbReference>
<protein>
    <submittedName>
        <fullName evidence="1">Uncharacterized protein</fullName>
    </submittedName>
</protein>
<accession>A0ACC1BHT5</accession>
<comment type="caution">
    <text evidence="1">The sequence shown here is derived from an EMBL/GenBank/DDBJ whole genome shotgun (WGS) entry which is preliminary data.</text>
</comment>